<dbReference type="AlphaFoldDB" id="A0A543AMS6"/>
<dbReference type="Pfam" id="PF01451">
    <property type="entry name" value="LMWPc"/>
    <property type="match status" value="1"/>
</dbReference>
<organism evidence="2 3">
    <name type="scientific">Enteractinococcus coprophilus</name>
    <dbReference type="NCBI Taxonomy" id="1027633"/>
    <lineage>
        <taxon>Bacteria</taxon>
        <taxon>Bacillati</taxon>
        <taxon>Actinomycetota</taxon>
        <taxon>Actinomycetes</taxon>
        <taxon>Micrococcales</taxon>
        <taxon>Micrococcaceae</taxon>
    </lineage>
</organism>
<dbReference type="Gene3D" id="3.40.50.2300">
    <property type="match status" value="1"/>
</dbReference>
<dbReference type="SUPFAM" id="SSF52788">
    <property type="entry name" value="Phosphotyrosine protein phosphatases I"/>
    <property type="match status" value="1"/>
</dbReference>
<dbReference type="OrthoDB" id="9784339at2"/>
<sequence>MIHILTLCTGNVCRSPLSAQLFTDRLDPKFFRAESAGLSPLTGDRMPTEMHRIVARFGLEDATAHRARALTIETLTNSDLIIGMSRHHRSAAVLLHLPAVRQAFTLLELAHIVSHIEEQDVRAVVQRHTDVEFAVLETVVRMRGMVPRLSPARRYDVEDPYGRSHQAFERSAQQIYDAVDQIAAFFHRVFATHQRKLQERS</sequence>
<accession>A0A543AMS6</accession>
<evidence type="ECO:0000313" key="2">
    <source>
        <dbReference type="EMBL" id="TQL73855.1"/>
    </source>
</evidence>
<dbReference type="PANTHER" id="PTHR11717">
    <property type="entry name" value="LOW MOLECULAR WEIGHT PROTEIN TYROSINE PHOSPHATASE"/>
    <property type="match status" value="1"/>
</dbReference>
<gene>
    <name evidence="2" type="ORF">FB556_0303</name>
</gene>
<evidence type="ECO:0000259" key="1">
    <source>
        <dbReference type="SMART" id="SM00226"/>
    </source>
</evidence>
<feature type="domain" description="Phosphotyrosine protein phosphatase I" evidence="1">
    <location>
        <begin position="2"/>
        <end position="185"/>
    </location>
</feature>
<comment type="caution">
    <text evidence="2">The sequence shown here is derived from an EMBL/GenBank/DDBJ whole genome shotgun (WGS) entry which is preliminary data.</text>
</comment>
<dbReference type="RefSeq" id="WP_141864100.1">
    <property type="nucleotide sequence ID" value="NZ_BAABAN010000017.1"/>
</dbReference>
<proteinExistence type="predicted"/>
<dbReference type="PANTHER" id="PTHR11717:SF31">
    <property type="entry name" value="LOW MOLECULAR WEIGHT PROTEIN-TYROSINE-PHOSPHATASE ETP-RELATED"/>
    <property type="match status" value="1"/>
</dbReference>
<keyword evidence="3" id="KW-1185">Reference proteome</keyword>
<name>A0A543AMS6_9MICC</name>
<protein>
    <submittedName>
        <fullName evidence="2">Protein-tyrosine phosphatase</fullName>
    </submittedName>
</protein>
<dbReference type="GO" id="GO:0004725">
    <property type="term" value="F:protein tyrosine phosphatase activity"/>
    <property type="evidence" value="ECO:0007669"/>
    <property type="project" value="TreeGrafter"/>
</dbReference>
<reference evidence="2 3" key="1">
    <citation type="submission" date="2019-06" db="EMBL/GenBank/DDBJ databases">
        <title>Sequencing the genomes of 1000 actinobacteria strains.</title>
        <authorList>
            <person name="Klenk H.-P."/>
        </authorList>
    </citation>
    <scope>NUCLEOTIDE SEQUENCE [LARGE SCALE GENOMIC DNA]</scope>
    <source>
        <strain evidence="2 3">DSM 24083</strain>
    </source>
</reference>
<dbReference type="Proteomes" id="UP000319746">
    <property type="component" value="Unassembled WGS sequence"/>
</dbReference>
<evidence type="ECO:0000313" key="3">
    <source>
        <dbReference type="Proteomes" id="UP000319746"/>
    </source>
</evidence>
<dbReference type="InterPro" id="IPR036196">
    <property type="entry name" value="Ptyr_pPase_sf"/>
</dbReference>
<dbReference type="InterPro" id="IPR023485">
    <property type="entry name" value="Ptyr_pPase"/>
</dbReference>
<dbReference type="SMART" id="SM00226">
    <property type="entry name" value="LMWPc"/>
    <property type="match status" value="1"/>
</dbReference>
<dbReference type="EMBL" id="VFOU01000001">
    <property type="protein sequence ID" value="TQL73855.1"/>
    <property type="molecule type" value="Genomic_DNA"/>
</dbReference>
<dbReference type="InterPro" id="IPR050438">
    <property type="entry name" value="LMW_PTPase"/>
</dbReference>